<keyword evidence="2" id="KW-1003">Cell membrane</keyword>
<feature type="transmembrane region" description="Helical" evidence="2">
    <location>
        <begin position="31"/>
        <end position="49"/>
    </location>
</feature>
<keyword evidence="2" id="KW-0812">Transmembrane</keyword>
<dbReference type="GO" id="GO:0005886">
    <property type="term" value="C:plasma membrane"/>
    <property type="evidence" value="ECO:0007669"/>
    <property type="project" value="UniProtKB-SubCell"/>
</dbReference>
<dbReference type="PANTHER" id="PTHR33269:SF17">
    <property type="entry name" value="NADH-UBIQUINONE OXIDOREDUCTASE CHAIN 6"/>
    <property type="match status" value="1"/>
</dbReference>
<keyword evidence="2" id="KW-1133">Transmembrane helix</keyword>
<dbReference type="AlphaFoldDB" id="A0A2S9GVE2"/>
<dbReference type="EMBL" id="PUGF01000020">
    <property type="protein sequence ID" value="PRC91689.1"/>
    <property type="molecule type" value="Genomic_DNA"/>
</dbReference>
<evidence type="ECO:0000256" key="3">
    <source>
        <dbReference type="SAM" id="MobiDB-lite"/>
    </source>
</evidence>
<comment type="similarity">
    <text evidence="1 2">Belongs to the complex I subunit 6 family.</text>
</comment>
<keyword evidence="4" id="KW-0830">Ubiquinone</keyword>
<evidence type="ECO:0000256" key="1">
    <source>
        <dbReference type="ARBA" id="ARBA00005698"/>
    </source>
</evidence>
<comment type="subcellular location">
    <subcellularLocation>
        <location evidence="2">Cell membrane</location>
        <topology evidence="2">Multi-pass membrane protein</topology>
    </subcellularLocation>
</comment>
<dbReference type="GO" id="GO:0048038">
    <property type="term" value="F:quinone binding"/>
    <property type="evidence" value="ECO:0007669"/>
    <property type="project" value="UniProtKB-UniRule"/>
</dbReference>
<evidence type="ECO:0000313" key="4">
    <source>
        <dbReference type="EMBL" id="PRC91689.1"/>
    </source>
</evidence>
<accession>A0A2S9GVE2</accession>
<dbReference type="GO" id="GO:0008137">
    <property type="term" value="F:NADH dehydrogenase (ubiquinone) activity"/>
    <property type="evidence" value="ECO:0007669"/>
    <property type="project" value="UniProtKB-UniRule"/>
</dbReference>
<comment type="caution">
    <text evidence="4">The sequence shown here is derived from an EMBL/GenBank/DDBJ whole genome shotgun (WGS) entry which is preliminary data.</text>
</comment>
<comment type="catalytic activity">
    <reaction evidence="2">
        <text>a quinone + NADH + 5 H(+)(in) = a quinol + NAD(+) + 4 H(+)(out)</text>
        <dbReference type="Rhea" id="RHEA:57888"/>
        <dbReference type="ChEBI" id="CHEBI:15378"/>
        <dbReference type="ChEBI" id="CHEBI:24646"/>
        <dbReference type="ChEBI" id="CHEBI:57540"/>
        <dbReference type="ChEBI" id="CHEBI:57945"/>
        <dbReference type="ChEBI" id="CHEBI:132124"/>
    </reaction>
</comment>
<feature type="transmembrane region" description="Helical" evidence="2">
    <location>
        <begin position="89"/>
        <end position="111"/>
    </location>
</feature>
<dbReference type="Gene3D" id="1.20.120.1200">
    <property type="entry name" value="NADH-ubiquinone/plastoquinone oxidoreductase chain 6, subunit NuoJ"/>
    <property type="match status" value="1"/>
</dbReference>
<organism evidence="4 5">
    <name type="scientific">Solimicrobium silvestre</name>
    <dbReference type="NCBI Taxonomy" id="2099400"/>
    <lineage>
        <taxon>Bacteria</taxon>
        <taxon>Pseudomonadati</taxon>
        <taxon>Pseudomonadota</taxon>
        <taxon>Betaproteobacteria</taxon>
        <taxon>Burkholderiales</taxon>
        <taxon>Oxalobacteraceae</taxon>
        <taxon>Solimicrobium</taxon>
    </lineage>
</organism>
<dbReference type="InterPro" id="IPR042106">
    <property type="entry name" value="Nuo/plastoQ_OxRdtase_6_NuoJ"/>
</dbReference>
<dbReference type="InterPro" id="IPR001457">
    <property type="entry name" value="NADH_UbQ/plastoQ_OxRdtase_su6"/>
</dbReference>
<evidence type="ECO:0000256" key="2">
    <source>
        <dbReference type="RuleBase" id="RU004429"/>
    </source>
</evidence>
<protein>
    <recommendedName>
        <fullName evidence="2">NADH-quinone oxidoreductase subunit J</fullName>
        <ecNumber evidence="2">7.1.1.-</ecNumber>
    </recommendedName>
</protein>
<gene>
    <name evidence="4" type="ORF">S2091_3627</name>
</gene>
<dbReference type="NCBIfam" id="NF005164">
    <property type="entry name" value="PRK06638.1-4"/>
    <property type="match status" value="1"/>
</dbReference>
<proteinExistence type="inferred from homology"/>
<dbReference type="PANTHER" id="PTHR33269">
    <property type="entry name" value="NADH-UBIQUINONE OXIDOREDUCTASE CHAIN 6"/>
    <property type="match status" value="1"/>
</dbReference>
<dbReference type="EC" id="7.1.1.-" evidence="2"/>
<dbReference type="Proteomes" id="UP000237839">
    <property type="component" value="Unassembled WGS sequence"/>
</dbReference>
<feature type="transmembrane region" description="Helical" evidence="2">
    <location>
        <begin position="142"/>
        <end position="165"/>
    </location>
</feature>
<keyword evidence="2" id="KW-0520">NAD</keyword>
<name>A0A2S9GVE2_9BURK</name>
<keyword evidence="2" id="KW-0472">Membrane</keyword>
<feature type="region of interest" description="Disordered" evidence="3">
    <location>
        <begin position="194"/>
        <end position="219"/>
    </location>
</feature>
<evidence type="ECO:0000313" key="5">
    <source>
        <dbReference type="Proteomes" id="UP000237839"/>
    </source>
</evidence>
<dbReference type="RefSeq" id="WP_105533371.1">
    <property type="nucleotide sequence ID" value="NZ_PUGF01000020.1"/>
</dbReference>
<dbReference type="OrthoDB" id="5295927at2"/>
<keyword evidence="2" id="KW-0874">Quinone</keyword>
<sequence length="219" mass="24168">MEFTSVLFYVFSAILICAAFRVITARNPVHAALFLVLSFFSAAALWMLLQAEFLAIVLVLVYVGAVMVLFLFVVMMLDINMDKIREGFWGNFPLAATVGVVIVLEMSMVLLRGFWTPVSNLPAKVETINNTKVLGLLIYTHYVYAFEIAAAILLLGIVAAVALTLRKRKDTKHFDPALAVKVKSKDRVRIVKMQAESTRTKADASADTSSTTDANKEGK</sequence>
<keyword evidence="5" id="KW-1185">Reference proteome</keyword>
<comment type="function">
    <text evidence="2">NDH-1 shuttles electrons from NADH, via FMN and iron-sulfur (Fe-S) centers, to quinones in the respiratory chain. Couples the redox reaction to proton translocation (for every two electrons transferred, four hydrogen ions are translocated across the cytoplasmic membrane), and thus conserves the redox energy in a proton gradient.</text>
</comment>
<reference evidence="4 5" key="1">
    <citation type="submission" date="2018-02" db="EMBL/GenBank/DDBJ databases">
        <title>Solimicrobium silvestre gen. nov., sp. nov., isolated from alpine forest soil.</title>
        <authorList>
            <person name="Margesin R."/>
            <person name="Albuquerque L."/>
            <person name="Zhang D.-C."/>
            <person name="Froufe H.J.C."/>
            <person name="Severino R."/>
            <person name="Roxo I."/>
            <person name="Egas C."/>
            <person name="Da Costa M.S."/>
        </authorList>
    </citation>
    <scope>NUCLEOTIDE SEQUENCE [LARGE SCALE GENOMIC DNA]</scope>
    <source>
        <strain evidence="4 5">S20-91</strain>
    </source>
</reference>
<dbReference type="Pfam" id="PF00499">
    <property type="entry name" value="Oxidored_q3"/>
    <property type="match status" value="1"/>
</dbReference>
<feature type="transmembrane region" description="Helical" evidence="2">
    <location>
        <begin position="6"/>
        <end position="24"/>
    </location>
</feature>
<feature type="transmembrane region" description="Helical" evidence="2">
    <location>
        <begin position="55"/>
        <end position="77"/>
    </location>
</feature>